<dbReference type="GO" id="GO:0005524">
    <property type="term" value="F:ATP binding"/>
    <property type="evidence" value="ECO:0007669"/>
    <property type="project" value="UniProtKB-KW"/>
</dbReference>
<evidence type="ECO:0000313" key="12">
    <source>
        <dbReference type="EMBL" id="BBL78992.1"/>
    </source>
</evidence>
<keyword evidence="6" id="KW-0067">ATP-binding</keyword>
<evidence type="ECO:0000256" key="8">
    <source>
        <dbReference type="ARBA" id="ARBA00030592"/>
    </source>
</evidence>
<dbReference type="InterPro" id="IPR013221">
    <property type="entry name" value="Mur_ligase_cen"/>
</dbReference>
<evidence type="ECO:0000256" key="7">
    <source>
        <dbReference type="ARBA" id="ARBA00022842"/>
    </source>
</evidence>
<dbReference type="GO" id="GO:0004326">
    <property type="term" value="F:tetrahydrofolylpolyglutamate synthase activity"/>
    <property type="evidence" value="ECO:0007669"/>
    <property type="project" value="UniProtKB-EC"/>
</dbReference>
<name>A0A510HGB3_9ACTN</name>
<evidence type="ECO:0000256" key="1">
    <source>
        <dbReference type="ARBA" id="ARBA00008276"/>
    </source>
</evidence>
<evidence type="ECO:0000256" key="6">
    <source>
        <dbReference type="ARBA" id="ARBA00022840"/>
    </source>
</evidence>
<dbReference type="NCBIfam" id="TIGR01499">
    <property type="entry name" value="folC"/>
    <property type="match status" value="1"/>
</dbReference>
<dbReference type="Pfam" id="PF08245">
    <property type="entry name" value="Mur_ligase_M"/>
    <property type="match status" value="1"/>
</dbReference>
<keyword evidence="4" id="KW-0479">Metal-binding</keyword>
<dbReference type="Gene3D" id="3.90.190.20">
    <property type="entry name" value="Mur ligase, C-terminal domain"/>
    <property type="match status" value="1"/>
</dbReference>
<dbReference type="Pfam" id="PF02875">
    <property type="entry name" value="Mur_ligase_C"/>
    <property type="match status" value="1"/>
</dbReference>
<dbReference type="GO" id="GO:0005737">
    <property type="term" value="C:cytoplasm"/>
    <property type="evidence" value="ECO:0007669"/>
    <property type="project" value="TreeGrafter"/>
</dbReference>
<dbReference type="GO" id="GO:0008841">
    <property type="term" value="F:dihydrofolate synthase activity"/>
    <property type="evidence" value="ECO:0007669"/>
    <property type="project" value="TreeGrafter"/>
</dbReference>
<evidence type="ECO:0000259" key="11">
    <source>
        <dbReference type="Pfam" id="PF08245"/>
    </source>
</evidence>
<dbReference type="Proteomes" id="UP000318065">
    <property type="component" value="Chromosome"/>
</dbReference>
<comment type="similarity">
    <text evidence="1">Belongs to the folylpolyglutamate synthase family.</text>
</comment>
<dbReference type="SUPFAM" id="SSF53244">
    <property type="entry name" value="MurD-like peptide ligases, peptide-binding domain"/>
    <property type="match status" value="1"/>
</dbReference>
<dbReference type="InterPro" id="IPR001645">
    <property type="entry name" value="Folylpolyglutamate_synth"/>
</dbReference>
<reference evidence="12" key="1">
    <citation type="journal article" date="2019" name="Microbiol. Resour. Announc.">
        <title>Complete Genome Sequence of Rubrobacter xylanophilus Strain AA3-22, Isolated from Arima Onsen in Japan.</title>
        <authorList>
            <person name="Tomariguchi N."/>
            <person name="Miyazaki K."/>
        </authorList>
    </citation>
    <scope>NUCLEOTIDE SEQUENCE [LARGE SCALE GENOMIC DNA]</scope>
    <source>
        <strain evidence="12">AA3-22</strain>
    </source>
</reference>
<evidence type="ECO:0000259" key="10">
    <source>
        <dbReference type="Pfam" id="PF02875"/>
    </source>
</evidence>
<evidence type="ECO:0000256" key="5">
    <source>
        <dbReference type="ARBA" id="ARBA00022741"/>
    </source>
</evidence>
<dbReference type="EMBL" id="AP019791">
    <property type="protein sequence ID" value="BBL78992.1"/>
    <property type="molecule type" value="Genomic_DNA"/>
</dbReference>
<keyword evidence="13" id="KW-1185">Reference proteome</keyword>
<dbReference type="InterPro" id="IPR036565">
    <property type="entry name" value="Mur-like_cat_sf"/>
</dbReference>
<evidence type="ECO:0000256" key="2">
    <source>
        <dbReference type="ARBA" id="ARBA00013025"/>
    </source>
</evidence>
<comment type="catalytic activity">
    <reaction evidence="9">
        <text>(6S)-5,6,7,8-tetrahydrofolyl-(gamma-L-Glu)(n) + L-glutamate + ATP = (6S)-5,6,7,8-tetrahydrofolyl-(gamma-L-Glu)(n+1) + ADP + phosphate + H(+)</text>
        <dbReference type="Rhea" id="RHEA:10580"/>
        <dbReference type="Rhea" id="RHEA-COMP:14738"/>
        <dbReference type="Rhea" id="RHEA-COMP:14740"/>
        <dbReference type="ChEBI" id="CHEBI:15378"/>
        <dbReference type="ChEBI" id="CHEBI:29985"/>
        <dbReference type="ChEBI" id="CHEBI:30616"/>
        <dbReference type="ChEBI" id="CHEBI:43474"/>
        <dbReference type="ChEBI" id="CHEBI:141005"/>
        <dbReference type="ChEBI" id="CHEBI:456216"/>
        <dbReference type="EC" id="6.3.2.17"/>
    </reaction>
</comment>
<dbReference type="GO" id="GO:0046872">
    <property type="term" value="F:metal ion binding"/>
    <property type="evidence" value="ECO:0007669"/>
    <property type="project" value="UniProtKB-KW"/>
</dbReference>
<sequence>MTLGLERVEALLRSLGSPESALGVVQVVGTNGKGTTAVALSLALEELGQPAGAYLSPHVLSYVERVVIRGRRVSEEEFAAGMDRAISTADAHGIPASQFELLTAGAVGMFREAGLSWAVLEAGLGARHDATTAARPGAVVLTNVGRDHAEILGETIEERAREKLGGLREGAVLILGTSDPRVVRIAREEASRRGARLIGPVEGEGEPEGWGMAPYAACNVALGVRAAELLLGREVPDRGRIARRVPHLLPGRFEIHRLGEVPVVVDGGHNPEGVEAVLRAVRSVFGNRPLGVVFGVLRDKDIGSMLVPVRGEAGLLVLTRPEDERAADPGWVRREFGLHDTRIVEDVGEAVELAAREMAERGGVVLVTGSLYTCAAALGRLRAG</sequence>
<dbReference type="PANTHER" id="PTHR11136:SF0">
    <property type="entry name" value="DIHYDROFOLATE SYNTHETASE-RELATED"/>
    <property type="match status" value="1"/>
</dbReference>
<dbReference type="SUPFAM" id="SSF53623">
    <property type="entry name" value="MurD-like peptide ligases, catalytic domain"/>
    <property type="match status" value="1"/>
</dbReference>
<organism evidence="12 13">
    <name type="scientific">Rubrobacter xylanophilus</name>
    <dbReference type="NCBI Taxonomy" id="49319"/>
    <lineage>
        <taxon>Bacteria</taxon>
        <taxon>Bacillati</taxon>
        <taxon>Actinomycetota</taxon>
        <taxon>Rubrobacteria</taxon>
        <taxon>Rubrobacterales</taxon>
        <taxon>Rubrobacteraceae</taxon>
        <taxon>Rubrobacter</taxon>
    </lineage>
</organism>
<evidence type="ECO:0000256" key="9">
    <source>
        <dbReference type="ARBA" id="ARBA00047493"/>
    </source>
</evidence>
<keyword evidence="5" id="KW-0547">Nucleotide-binding</keyword>
<dbReference type="Gene3D" id="3.40.1190.10">
    <property type="entry name" value="Mur-like, catalytic domain"/>
    <property type="match status" value="1"/>
</dbReference>
<dbReference type="PANTHER" id="PTHR11136">
    <property type="entry name" value="FOLYLPOLYGLUTAMATE SYNTHASE-RELATED"/>
    <property type="match status" value="1"/>
</dbReference>
<dbReference type="InterPro" id="IPR036615">
    <property type="entry name" value="Mur_ligase_C_dom_sf"/>
</dbReference>
<evidence type="ECO:0000256" key="4">
    <source>
        <dbReference type="ARBA" id="ARBA00022723"/>
    </source>
</evidence>
<keyword evidence="3" id="KW-0436">Ligase</keyword>
<dbReference type="EC" id="6.3.2.17" evidence="2"/>
<accession>A0A510HGB3</accession>
<keyword evidence="7" id="KW-0460">Magnesium</keyword>
<protein>
    <recommendedName>
        <fullName evidence="2">tetrahydrofolate synthase</fullName>
        <ecNumber evidence="2">6.3.2.17</ecNumber>
    </recommendedName>
    <alternativeName>
        <fullName evidence="8">Tetrahydrofolylpolyglutamate synthase</fullName>
    </alternativeName>
</protein>
<evidence type="ECO:0000256" key="3">
    <source>
        <dbReference type="ARBA" id="ARBA00022598"/>
    </source>
</evidence>
<gene>
    <name evidence="12" type="ORF">RxyAA322_08460</name>
</gene>
<evidence type="ECO:0000313" key="13">
    <source>
        <dbReference type="Proteomes" id="UP000318065"/>
    </source>
</evidence>
<dbReference type="AlphaFoldDB" id="A0A510HGB3"/>
<feature type="domain" description="Mur ligase C-terminal" evidence="10">
    <location>
        <begin position="251"/>
        <end position="370"/>
    </location>
</feature>
<feature type="domain" description="Mur ligase central" evidence="11">
    <location>
        <begin position="27"/>
        <end position="181"/>
    </location>
</feature>
<dbReference type="InterPro" id="IPR004101">
    <property type="entry name" value="Mur_ligase_C"/>
</dbReference>
<proteinExistence type="inferred from homology"/>